<sequence length="77" mass="8087">MGASVLPGQREVRAGALTCCGGAAPLDLPRDPTAPPRSCLEAEMQMIIAGVFMIALSLGIAVFAPTRPDRRGARRRP</sequence>
<evidence type="ECO:0000256" key="1">
    <source>
        <dbReference type="SAM" id="Phobius"/>
    </source>
</evidence>
<dbReference type="EMBL" id="BAAAUV010000013">
    <property type="protein sequence ID" value="GAA3223382.1"/>
    <property type="molecule type" value="Genomic_DNA"/>
</dbReference>
<feature type="transmembrane region" description="Helical" evidence="1">
    <location>
        <begin position="46"/>
        <end position="66"/>
    </location>
</feature>
<evidence type="ECO:0000313" key="2">
    <source>
        <dbReference type="EMBL" id="GAA3223382.1"/>
    </source>
</evidence>
<keyword evidence="1" id="KW-1133">Transmembrane helix</keyword>
<keyword evidence="3" id="KW-1185">Reference proteome</keyword>
<name>A0ABP6QEL7_9ACTN</name>
<keyword evidence="1" id="KW-0812">Transmembrane</keyword>
<reference evidence="3" key="1">
    <citation type="journal article" date="2019" name="Int. J. Syst. Evol. Microbiol.">
        <title>The Global Catalogue of Microorganisms (GCM) 10K type strain sequencing project: providing services to taxonomists for standard genome sequencing and annotation.</title>
        <authorList>
            <consortium name="The Broad Institute Genomics Platform"/>
            <consortium name="The Broad Institute Genome Sequencing Center for Infectious Disease"/>
            <person name="Wu L."/>
            <person name="Ma J."/>
        </authorList>
    </citation>
    <scope>NUCLEOTIDE SEQUENCE [LARGE SCALE GENOMIC DNA]</scope>
    <source>
        <strain evidence="3">JCM 9377</strain>
    </source>
</reference>
<proteinExistence type="predicted"/>
<organism evidence="2 3">
    <name type="scientific">Actinocorallia longicatena</name>
    <dbReference type="NCBI Taxonomy" id="111803"/>
    <lineage>
        <taxon>Bacteria</taxon>
        <taxon>Bacillati</taxon>
        <taxon>Actinomycetota</taxon>
        <taxon>Actinomycetes</taxon>
        <taxon>Streptosporangiales</taxon>
        <taxon>Thermomonosporaceae</taxon>
        <taxon>Actinocorallia</taxon>
    </lineage>
</organism>
<gene>
    <name evidence="2" type="ORF">GCM10010468_49880</name>
</gene>
<keyword evidence="1" id="KW-0472">Membrane</keyword>
<evidence type="ECO:0000313" key="3">
    <source>
        <dbReference type="Proteomes" id="UP001501237"/>
    </source>
</evidence>
<accession>A0ABP6QEL7</accession>
<protein>
    <submittedName>
        <fullName evidence="2">Uncharacterized protein</fullName>
    </submittedName>
</protein>
<comment type="caution">
    <text evidence="2">The sequence shown here is derived from an EMBL/GenBank/DDBJ whole genome shotgun (WGS) entry which is preliminary data.</text>
</comment>
<dbReference type="Proteomes" id="UP001501237">
    <property type="component" value="Unassembled WGS sequence"/>
</dbReference>